<feature type="transmembrane region" description="Helical" evidence="1">
    <location>
        <begin position="31"/>
        <end position="51"/>
    </location>
</feature>
<feature type="domain" description="YcxB-like C-terminal" evidence="2">
    <location>
        <begin position="106"/>
        <end position="164"/>
    </location>
</feature>
<evidence type="ECO:0000313" key="4">
    <source>
        <dbReference type="Proteomes" id="UP001235343"/>
    </source>
</evidence>
<evidence type="ECO:0000256" key="1">
    <source>
        <dbReference type="SAM" id="Phobius"/>
    </source>
</evidence>
<dbReference type="RefSeq" id="WP_285933552.1">
    <property type="nucleotide sequence ID" value="NZ_JASTZU010000058.1"/>
</dbReference>
<sequence length="172" mass="19889">MEINYTLTKDDYINFNLYHAKHSKSIQKTLFYLRVTAPILYLGLAAVFSFITEIPILVTLVPFIVISILWVVFYPRLFYGTIKRNAYKMIKESENDSLLGKHQMKVDEAGIIDKTTNGQTSVNWSGVVNFAEEKDYYFIYIGSINAYIIPKRYLPGQSLKQFDETVKLHIPS</sequence>
<protein>
    <submittedName>
        <fullName evidence="3">YcxB family protein</fullName>
    </submittedName>
</protein>
<dbReference type="InterPro" id="IPR025588">
    <property type="entry name" value="YcxB-like_C"/>
</dbReference>
<keyword evidence="1" id="KW-0472">Membrane</keyword>
<gene>
    <name evidence="3" type="ORF">QQS35_17665</name>
</gene>
<evidence type="ECO:0000313" key="3">
    <source>
        <dbReference type="EMBL" id="MDL4842269.1"/>
    </source>
</evidence>
<feature type="transmembrane region" description="Helical" evidence="1">
    <location>
        <begin position="57"/>
        <end position="79"/>
    </location>
</feature>
<evidence type="ECO:0000259" key="2">
    <source>
        <dbReference type="Pfam" id="PF14317"/>
    </source>
</evidence>
<keyword evidence="4" id="KW-1185">Reference proteome</keyword>
<accession>A0ABT7LA48</accession>
<comment type="caution">
    <text evidence="3">The sequence shown here is derived from an EMBL/GenBank/DDBJ whole genome shotgun (WGS) entry which is preliminary data.</text>
</comment>
<keyword evidence="1" id="KW-0812">Transmembrane</keyword>
<organism evidence="3 4">
    <name type="scientific">Aquibacillus rhizosphaerae</name>
    <dbReference type="NCBI Taxonomy" id="3051431"/>
    <lineage>
        <taxon>Bacteria</taxon>
        <taxon>Bacillati</taxon>
        <taxon>Bacillota</taxon>
        <taxon>Bacilli</taxon>
        <taxon>Bacillales</taxon>
        <taxon>Bacillaceae</taxon>
        <taxon>Aquibacillus</taxon>
    </lineage>
</organism>
<name>A0ABT7LA48_9BACI</name>
<dbReference type="EMBL" id="JASTZU010000058">
    <property type="protein sequence ID" value="MDL4842269.1"/>
    <property type="molecule type" value="Genomic_DNA"/>
</dbReference>
<dbReference type="Pfam" id="PF14317">
    <property type="entry name" value="YcxB"/>
    <property type="match status" value="1"/>
</dbReference>
<proteinExistence type="predicted"/>
<reference evidence="3 4" key="1">
    <citation type="submission" date="2023-06" db="EMBL/GenBank/DDBJ databases">
        <title>Aquibacillus rhizosphaerae LR5S19.</title>
        <authorList>
            <person name="Sun J.-Q."/>
        </authorList>
    </citation>
    <scope>NUCLEOTIDE SEQUENCE [LARGE SCALE GENOMIC DNA]</scope>
    <source>
        <strain evidence="3 4">LR5S19</strain>
    </source>
</reference>
<keyword evidence="1" id="KW-1133">Transmembrane helix</keyword>
<dbReference type="Proteomes" id="UP001235343">
    <property type="component" value="Unassembled WGS sequence"/>
</dbReference>